<evidence type="ECO:0000256" key="2">
    <source>
        <dbReference type="ARBA" id="ARBA00004613"/>
    </source>
</evidence>
<comment type="function">
    <text evidence="7">Catalyzes the single-oxidation or sequential double oxidation reaction of carbohydrates primarily at carbon-2 and/or carbon-3 with the concomitant reduction of the flavin. The enzyme exhibits a broad sugar substrate specificity, oxidizing different aldopyranoses to the corresponding C-1, C-2, C-3 or C-1,2, C-2,3 and C-3,4 (di)dehydro sugars with substrate-specific regioselectivity. Accepts only a narrow range of electron acceptors such as substituted benzoquinones and complexed metal ions and reacts extremely slowly with O(2) as acceptor. May play a role in the natural recycling of plant matter by oxidizing all major monosaccharides in lignocellulose and by reducing quinone compounds or reactive radical species generated during lignin depolymerization.</text>
</comment>
<evidence type="ECO:0000256" key="12">
    <source>
        <dbReference type="ARBA" id="ARBA00034059"/>
    </source>
</evidence>
<keyword evidence="14" id="KW-0285">Flavoprotein</keyword>
<keyword evidence="18" id="KW-1185">Reference proteome</keyword>
<comment type="subunit">
    <text evidence="4">Monomer.</text>
</comment>
<sequence>MSERTEFDIIFVGGGAAGCVAAGRLAAANSDLKILILEAGPHSLNVDTHVQPARYVANLLNPNKLSKSFTLHVAQPSEAVANRKIVVPAGRVLGGGSSVNFMVYTRASASDYDTWEVVHENPGWGSKELIPLLKKIETYTLPTSNSTHGKEGPLKISFPDNNVNVGEQFLDVAGTYDKERPVTEDWNNFETGNGYGVWAKYIDDKTGRRSDTAHYFVYNQPESKNLTILAESRAVRVLFEDTRAVGVEYVTANAQSSSQVFASKLVVLSSGTFGSPAILERSGIGGEDILSKNGVVQLVDLPGVGEKYKDHDVVLTHFAASPEAETMSHIFHPASEEALQSDVQQWKESGKGWIAHNGIDAGCKLRPSLEDVQTMGPAFEKRWKDFFESSPEKPVMFAGTLAGLLRSIVPRPTLPDATEKYFGLLYALAYPASTGSVHITDALDPYAPLNFRHGYLEEEADVAEFRWLYKHLREIARRMPLYRGELPEWHPTFPVGSDAASKAVNTPVGIDAPKLVYTAEDDAAIDEFHRNRVSTAWHSLYSDMSICPENVGANTYNTALAIGAKAAVLIAEDLGLNL</sequence>
<evidence type="ECO:0000256" key="13">
    <source>
        <dbReference type="PIRSR" id="PIRSR000137-2"/>
    </source>
</evidence>
<keyword evidence="13 14" id="KW-0274">FAD</keyword>
<evidence type="ECO:0000256" key="11">
    <source>
        <dbReference type="ARBA" id="ARBA00034050"/>
    </source>
</evidence>
<comment type="catalytic activity">
    <reaction evidence="8">
        <text>pyranose + acceptor = pyranos-2-ulose + reduced acceptor.</text>
        <dbReference type="EC" id="1.1.99.29"/>
    </reaction>
</comment>
<feature type="domain" description="Glucose-methanol-choline oxidoreductase N-terminal" evidence="15">
    <location>
        <begin position="90"/>
        <end position="113"/>
    </location>
</feature>
<comment type="catalytic activity">
    <reaction evidence="11">
        <text>a pyranoside + acceptor = a pyranosid-3-ulose + reduced acceptor.</text>
        <dbReference type="EC" id="1.1.99.29"/>
    </reaction>
</comment>
<dbReference type="InterPro" id="IPR000172">
    <property type="entry name" value="GMC_OxRdtase_N"/>
</dbReference>
<dbReference type="PROSITE" id="PS51257">
    <property type="entry name" value="PROKAR_LIPOPROTEIN"/>
    <property type="match status" value="1"/>
</dbReference>
<dbReference type="SUPFAM" id="SSF54373">
    <property type="entry name" value="FAD-linked reductases, C-terminal domain"/>
    <property type="match status" value="1"/>
</dbReference>
<evidence type="ECO:0000259" key="16">
    <source>
        <dbReference type="PROSITE" id="PS00624"/>
    </source>
</evidence>
<dbReference type="PANTHER" id="PTHR11552:SF78">
    <property type="entry name" value="GLUCOSE-METHANOL-CHOLINE OXIDOREDUCTASE N-TERMINAL DOMAIN-CONTAINING PROTEIN"/>
    <property type="match status" value="1"/>
</dbReference>
<comment type="catalytic activity">
    <reaction evidence="9">
        <text>pyranose + acceptor = pyranos-2,3-diulose + reduced acceptor.</text>
        <dbReference type="EC" id="1.1.99.29"/>
    </reaction>
</comment>
<feature type="binding site" evidence="13">
    <location>
        <position position="92"/>
    </location>
    <ligand>
        <name>FAD</name>
        <dbReference type="ChEBI" id="CHEBI:57692"/>
    </ligand>
</feature>
<name>A0A4Q2D6H0_9AGAR</name>
<evidence type="ECO:0000256" key="8">
    <source>
        <dbReference type="ARBA" id="ARBA00033986"/>
    </source>
</evidence>
<evidence type="ECO:0000256" key="10">
    <source>
        <dbReference type="ARBA" id="ARBA00034029"/>
    </source>
</evidence>
<evidence type="ECO:0000256" key="7">
    <source>
        <dbReference type="ARBA" id="ARBA00024699"/>
    </source>
</evidence>
<dbReference type="PROSITE" id="PS00624">
    <property type="entry name" value="GMC_OXRED_2"/>
    <property type="match status" value="1"/>
</dbReference>
<evidence type="ECO:0000313" key="17">
    <source>
        <dbReference type="EMBL" id="RXW15043.1"/>
    </source>
</evidence>
<evidence type="ECO:0000256" key="4">
    <source>
        <dbReference type="ARBA" id="ARBA00011245"/>
    </source>
</evidence>
<evidence type="ECO:0000259" key="15">
    <source>
        <dbReference type="PROSITE" id="PS00623"/>
    </source>
</evidence>
<evidence type="ECO:0000256" key="3">
    <source>
        <dbReference type="ARBA" id="ARBA00010790"/>
    </source>
</evidence>
<evidence type="ECO:0000256" key="14">
    <source>
        <dbReference type="RuleBase" id="RU003968"/>
    </source>
</evidence>
<evidence type="ECO:0000256" key="5">
    <source>
        <dbReference type="ARBA" id="ARBA00013177"/>
    </source>
</evidence>
<dbReference type="InterPro" id="IPR012132">
    <property type="entry name" value="GMC_OxRdtase"/>
</dbReference>
<dbReference type="EMBL" id="SDEE01000606">
    <property type="protein sequence ID" value="RXW15043.1"/>
    <property type="molecule type" value="Genomic_DNA"/>
</dbReference>
<dbReference type="InterPro" id="IPR007867">
    <property type="entry name" value="GMC_OxRtase_C"/>
</dbReference>
<dbReference type="PIRSF" id="PIRSF000137">
    <property type="entry name" value="Alcohol_oxidase"/>
    <property type="match status" value="1"/>
</dbReference>
<feature type="binding site" evidence="13">
    <location>
        <begin position="100"/>
        <end position="103"/>
    </location>
    <ligand>
        <name>FAD</name>
        <dbReference type="ChEBI" id="CHEBI:57692"/>
    </ligand>
</feature>
<dbReference type="OrthoDB" id="269227at2759"/>
<dbReference type="EC" id="1.1.99.29" evidence="5"/>
<dbReference type="PANTHER" id="PTHR11552">
    <property type="entry name" value="GLUCOSE-METHANOL-CHOLINE GMC OXIDOREDUCTASE"/>
    <property type="match status" value="1"/>
</dbReference>
<comment type="similarity">
    <text evidence="3 14">Belongs to the GMC oxidoreductase family.</text>
</comment>
<comment type="caution">
    <text evidence="17">The sequence shown here is derived from an EMBL/GenBank/DDBJ whole genome shotgun (WGS) entry which is preliminary data.</text>
</comment>
<proteinExistence type="inferred from homology"/>
<reference evidence="17 18" key="1">
    <citation type="submission" date="2019-01" db="EMBL/GenBank/DDBJ databases">
        <title>Draft genome sequence of Psathyrella aberdarensis IHI B618.</title>
        <authorList>
            <person name="Buettner E."/>
            <person name="Kellner H."/>
        </authorList>
    </citation>
    <scope>NUCLEOTIDE SEQUENCE [LARGE SCALE GENOMIC DNA]</scope>
    <source>
        <strain evidence="17 18">IHI B618</strain>
    </source>
</reference>
<feature type="binding site" evidence="13">
    <location>
        <begin position="537"/>
        <end position="538"/>
    </location>
    <ligand>
        <name>FAD</name>
        <dbReference type="ChEBI" id="CHEBI:57692"/>
    </ligand>
</feature>
<dbReference type="Proteomes" id="UP000290288">
    <property type="component" value="Unassembled WGS sequence"/>
</dbReference>
<evidence type="ECO:0000256" key="6">
    <source>
        <dbReference type="ARBA" id="ARBA00022525"/>
    </source>
</evidence>
<dbReference type="Gene3D" id="3.50.50.60">
    <property type="entry name" value="FAD/NAD(P)-binding domain"/>
    <property type="match status" value="1"/>
</dbReference>
<dbReference type="InterPro" id="IPR036188">
    <property type="entry name" value="FAD/NAD-bd_sf"/>
</dbReference>
<comment type="subcellular location">
    <subcellularLocation>
        <location evidence="2">Secreted</location>
    </subcellularLocation>
</comment>
<dbReference type="Pfam" id="PF05199">
    <property type="entry name" value="GMC_oxred_C"/>
    <property type="match status" value="1"/>
</dbReference>
<dbReference type="Pfam" id="PF00732">
    <property type="entry name" value="GMC_oxred_N"/>
    <property type="match status" value="1"/>
</dbReference>
<comment type="cofactor">
    <cofactor evidence="1 13">
        <name>FAD</name>
        <dbReference type="ChEBI" id="CHEBI:57692"/>
    </cofactor>
</comment>
<dbReference type="SUPFAM" id="SSF51905">
    <property type="entry name" value="FAD/NAD(P)-binding domain"/>
    <property type="match status" value="1"/>
</dbReference>
<dbReference type="GO" id="GO:0005576">
    <property type="term" value="C:extracellular region"/>
    <property type="evidence" value="ECO:0007669"/>
    <property type="project" value="UniProtKB-SubCell"/>
</dbReference>
<comment type="catalytic activity">
    <reaction evidence="10">
        <text>pyranose + acceptor = pyranos-3-ulose + reduced acceptor.</text>
        <dbReference type="EC" id="1.1.99.29"/>
    </reaction>
</comment>
<evidence type="ECO:0000256" key="9">
    <source>
        <dbReference type="ARBA" id="ARBA00034010"/>
    </source>
</evidence>
<dbReference type="STRING" id="2316362.A0A4Q2D6H0"/>
<organism evidence="17 18">
    <name type="scientific">Candolleomyces aberdarensis</name>
    <dbReference type="NCBI Taxonomy" id="2316362"/>
    <lineage>
        <taxon>Eukaryota</taxon>
        <taxon>Fungi</taxon>
        <taxon>Dikarya</taxon>
        <taxon>Basidiomycota</taxon>
        <taxon>Agaricomycotina</taxon>
        <taxon>Agaricomycetes</taxon>
        <taxon>Agaricomycetidae</taxon>
        <taxon>Agaricales</taxon>
        <taxon>Agaricineae</taxon>
        <taxon>Psathyrellaceae</taxon>
        <taxon>Candolleomyces</taxon>
    </lineage>
</organism>
<evidence type="ECO:0000313" key="18">
    <source>
        <dbReference type="Proteomes" id="UP000290288"/>
    </source>
</evidence>
<accession>A0A4Q2D6H0</accession>
<dbReference type="Gene3D" id="3.30.560.10">
    <property type="entry name" value="Glucose Oxidase, domain 3"/>
    <property type="match status" value="1"/>
</dbReference>
<comment type="catalytic activity">
    <reaction evidence="12">
        <text>a pyranoside + acceptor = a pyranosid-3,4-diulose + reduced acceptor.</text>
        <dbReference type="EC" id="1.1.99.29"/>
    </reaction>
</comment>
<dbReference type="PROSITE" id="PS00623">
    <property type="entry name" value="GMC_OXRED_1"/>
    <property type="match status" value="1"/>
</dbReference>
<feature type="domain" description="Glucose-methanol-choline oxidoreductase N-terminal" evidence="16">
    <location>
        <begin position="271"/>
        <end position="285"/>
    </location>
</feature>
<dbReference type="GO" id="GO:0050660">
    <property type="term" value="F:flavin adenine dinucleotide binding"/>
    <property type="evidence" value="ECO:0007669"/>
    <property type="project" value="InterPro"/>
</dbReference>
<protein>
    <recommendedName>
        <fullName evidence="5">pyranose dehydrogenase (acceptor)</fullName>
        <ecNumber evidence="5">1.1.99.29</ecNumber>
    </recommendedName>
</protein>
<dbReference type="AlphaFoldDB" id="A0A4Q2D6H0"/>
<gene>
    <name evidence="17" type="ORF">EST38_g10803</name>
</gene>
<keyword evidence="6" id="KW-0964">Secreted</keyword>
<evidence type="ECO:0000256" key="1">
    <source>
        <dbReference type="ARBA" id="ARBA00001974"/>
    </source>
</evidence>
<dbReference type="GO" id="GO:0033718">
    <property type="term" value="F:pyranose dehydrogenase (acceptor) activity"/>
    <property type="evidence" value="ECO:0007669"/>
    <property type="project" value="UniProtKB-EC"/>
</dbReference>